<dbReference type="EMBL" id="CP095073">
    <property type="protein sequence ID" value="UOQ45650.1"/>
    <property type="molecule type" value="Genomic_DNA"/>
</dbReference>
<name>A0ABY4ENU0_9BACI</name>
<dbReference type="RefSeq" id="WP_244712459.1">
    <property type="nucleotide sequence ID" value="NZ_CP095073.1"/>
</dbReference>
<accession>A0ABY4ENU0</accession>
<proteinExistence type="predicted"/>
<evidence type="ECO:0000313" key="2">
    <source>
        <dbReference type="Proteomes" id="UP000831787"/>
    </source>
</evidence>
<keyword evidence="2" id="KW-1185">Reference proteome</keyword>
<dbReference type="Proteomes" id="UP000831787">
    <property type="component" value="Chromosome"/>
</dbReference>
<reference evidence="1 2" key="1">
    <citation type="submission" date="2022-04" db="EMBL/GenBank/DDBJ databases">
        <title>Halobacillus sp. isolated from saltern.</title>
        <authorList>
            <person name="Won M."/>
            <person name="Lee C.-M."/>
            <person name="Woen H.-Y."/>
            <person name="Kwon S.-W."/>
        </authorList>
    </citation>
    <scope>NUCLEOTIDE SEQUENCE [LARGE SCALE GENOMIC DNA]</scope>
    <source>
        <strain evidence="1 2">SSBR10-3</strain>
    </source>
</reference>
<organism evidence="1 2">
    <name type="scientific">Halobacillus salinarum</name>
    <dbReference type="NCBI Taxonomy" id="2932257"/>
    <lineage>
        <taxon>Bacteria</taxon>
        <taxon>Bacillati</taxon>
        <taxon>Bacillota</taxon>
        <taxon>Bacilli</taxon>
        <taxon>Bacillales</taxon>
        <taxon>Bacillaceae</taxon>
        <taxon>Halobacillus</taxon>
    </lineage>
</organism>
<sequence>MAANHRTSFITKDGREFTSEAEAKKYVHNRRSQTIFGKILNQLVSKIK</sequence>
<protein>
    <submittedName>
        <fullName evidence="1">Uncharacterized protein</fullName>
    </submittedName>
</protein>
<evidence type="ECO:0000313" key="1">
    <source>
        <dbReference type="EMBL" id="UOQ45650.1"/>
    </source>
</evidence>
<gene>
    <name evidence="1" type="ORF">MUN89_06865</name>
</gene>